<dbReference type="InterPro" id="IPR016156">
    <property type="entry name" value="FAD/NAD-linked_Rdtase_dimer_sf"/>
</dbReference>
<evidence type="ECO:0000259" key="3">
    <source>
        <dbReference type="Pfam" id="PF07992"/>
    </source>
</evidence>
<accession>A0A928X176</accession>
<evidence type="ECO:0000256" key="2">
    <source>
        <dbReference type="ARBA" id="ARBA00022827"/>
    </source>
</evidence>
<evidence type="ECO:0000256" key="1">
    <source>
        <dbReference type="ARBA" id="ARBA00022630"/>
    </source>
</evidence>
<dbReference type="PANTHER" id="PTHR43014:SF2">
    <property type="entry name" value="MERCURIC REDUCTASE"/>
    <property type="match status" value="1"/>
</dbReference>
<dbReference type="PRINTS" id="PR00368">
    <property type="entry name" value="FADPNR"/>
</dbReference>
<reference evidence="4" key="1">
    <citation type="submission" date="2020-10" db="EMBL/GenBank/DDBJ databases">
        <authorList>
            <person name="Castelo-Branco R."/>
            <person name="Eusebio N."/>
            <person name="Adriana R."/>
            <person name="Vieira A."/>
            <person name="Brugerolle De Fraissinette N."/>
            <person name="Rezende De Castro R."/>
            <person name="Schneider M.P."/>
            <person name="Vasconcelos V."/>
            <person name="Leao P.N."/>
        </authorList>
    </citation>
    <scope>NUCLEOTIDE SEQUENCE</scope>
    <source>
        <strain evidence="4">LEGE 11479</strain>
    </source>
</reference>
<evidence type="ECO:0000313" key="5">
    <source>
        <dbReference type="Proteomes" id="UP000615026"/>
    </source>
</evidence>
<keyword evidence="1" id="KW-0285">Flavoprotein</keyword>
<feature type="domain" description="FAD/NAD(P)-binding" evidence="3">
    <location>
        <begin position="8"/>
        <end position="303"/>
    </location>
</feature>
<comment type="caution">
    <text evidence="4">The sequence shown here is derived from an EMBL/GenBank/DDBJ whole genome shotgun (WGS) entry which is preliminary data.</text>
</comment>
<dbReference type="GO" id="GO:0003955">
    <property type="term" value="F:NAD(P)H dehydrogenase (quinone) activity"/>
    <property type="evidence" value="ECO:0007669"/>
    <property type="project" value="TreeGrafter"/>
</dbReference>
<dbReference type="InterPro" id="IPR036188">
    <property type="entry name" value="FAD/NAD-bd_sf"/>
</dbReference>
<dbReference type="AlphaFoldDB" id="A0A928X176"/>
<proteinExistence type="predicted"/>
<keyword evidence="5" id="KW-1185">Reference proteome</keyword>
<dbReference type="Gene3D" id="3.50.50.60">
    <property type="entry name" value="FAD/NAD(P)-binding domain"/>
    <property type="match status" value="1"/>
</dbReference>
<name>A0A928X176_LEPEC</name>
<dbReference type="RefSeq" id="WP_193991334.1">
    <property type="nucleotide sequence ID" value="NZ_JADEXP010000023.1"/>
</dbReference>
<dbReference type="PRINTS" id="PR00411">
    <property type="entry name" value="PNDRDTASEI"/>
</dbReference>
<dbReference type="Pfam" id="PF07992">
    <property type="entry name" value="Pyr_redox_2"/>
    <property type="match status" value="1"/>
</dbReference>
<sequence>MANYSTDYDLAILGGSISSRLAACAAAQKGARVALIEPNWQVNDTVWYTWQALCHLESAHLESASNRKVVWSRLCEQWDYQREHGDYTALSPAVLRSQGIDVIREPTRFTPEQCLTLEHRQLKASRYLLTDGYGPGIPTSVVSSLGSKSRLYCHQLMELKDIPEQIAVVGQGATAVEWAYALSWVAYVTLISPSKRLLPAEDQDIQRLSEAQLRSLGIKILISDSLASDSFAGDRDTENQTARIKDEQWVFTPPVYGWENLGLEQLDVLPGVPIAVNQHLQTRCSAIYASGSSLGGENRPELTRQETAIALGNTLFGRRSSMHYERAFYSIHMLSPIGRWGLTERQARERYGHRVKIFQSCCLPVHADHVAQTNFCKLVTVEARIIGVHLMGKEAPALVTTLGNSPTMQAISQWEMAGSQPGTLFNAVSQSIAQWKSNRWNEGQWRRDWADNWFNIRRSM</sequence>
<organism evidence="4 5">
    <name type="scientific">Leptolyngbya cf. ectocarpi LEGE 11479</name>
    <dbReference type="NCBI Taxonomy" id="1828722"/>
    <lineage>
        <taxon>Bacteria</taxon>
        <taxon>Bacillati</taxon>
        <taxon>Cyanobacteriota</taxon>
        <taxon>Cyanophyceae</taxon>
        <taxon>Leptolyngbyales</taxon>
        <taxon>Leptolyngbyaceae</taxon>
        <taxon>Leptolyngbya group</taxon>
        <taxon>Leptolyngbya</taxon>
    </lineage>
</organism>
<dbReference type="Proteomes" id="UP000615026">
    <property type="component" value="Unassembled WGS sequence"/>
</dbReference>
<dbReference type="PANTHER" id="PTHR43014">
    <property type="entry name" value="MERCURIC REDUCTASE"/>
    <property type="match status" value="1"/>
</dbReference>
<dbReference type="GO" id="GO:0050660">
    <property type="term" value="F:flavin adenine dinucleotide binding"/>
    <property type="evidence" value="ECO:0007669"/>
    <property type="project" value="TreeGrafter"/>
</dbReference>
<dbReference type="InterPro" id="IPR023753">
    <property type="entry name" value="FAD/NAD-binding_dom"/>
</dbReference>
<dbReference type="SUPFAM" id="SSF51905">
    <property type="entry name" value="FAD/NAD(P)-binding domain"/>
    <property type="match status" value="1"/>
</dbReference>
<dbReference type="SUPFAM" id="SSF55424">
    <property type="entry name" value="FAD/NAD-linked reductases, dimerisation (C-terminal) domain"/>
    <property type="match status" value="1"/>
</dbReference>
<evidence type="ECO:0000313" key="4">
    <source>
        <dbReference type="EMBL" id="MBE9065946.1"/>
    </source>
</evidence>
<dbReference type="EMBL" id="JADEXP010000023">
    <property type="protein sequence ID" value="MBE9065946.1"/>
    <property type="molecule type" value="Genomic_DNA"/>
</dbReference>
<gene>
    <name evidence="4" type="ORF">IQ260_04700</name>
</gene>
<keyword evidence="2" id="KW-0274">FAD</keyword>
<protein>
    <submittedName>
        <fullName evidence="4">NAD(P)/FAD-dependent oxidoreductase</fullName>
    </submittedName>
</protein>